<comment type="caution">
    <text evidence="1">The sequence shown here is derived from an EMBL/GenBank/DDBJ whole genome shotgun (WGS) entry which is preliminary data.</text>
</comment>
<evidence type="ECO:0000313" key="1">
    <source>
        <dbReference type="EMBL" id="MBD5769897.1"/>
    </source>
</evidence>
<reference evidence="1 2" key="1">
    <citation type="submission" date="2020-09" db="EMBL/GenBank/DDBJ databases">
        <title>Marinomonas sp. nov., isolated from the cysticercosis algae of Qingdao, China.</title>
        <authorList>
            <person name="Sun X."/>
        </authorList>
    </citation>
    <scope>NUCLEOTIDE SEQUENCE [LARGE SCALE GENOMIC DNA]</scope>
    <source>
        <strain evidence="1 2">SM2066</strain>
    </source>
</reference>
<dbReference type="RefSeq" id="WP_191593274.1">
    <property type="nucleotide sequence ID" value="NZ_JACYFC010000001.1"/>
</dbReference>
<dbReference type="Proteomes" id="UP000604161">
    <property type="component" value="Unassembled WGS sequence"/>
</dbReference>
<keyword evidence="2" id="KW-1185">Reference proteome</keyword>
<organism evidence="1 2">
    <name type="scientific">Marinomonas colpomeniae</name>
    <dbReference type="NCBI Taxonomy" id="2774408"/>
    <lineage>
        <taxon>Bacteria</taxon>
        <taxon>Pseudomonadati</taxon>
        <taxon>Pseudomonadota</taxon>
        <taxon>Gammaproteobacteria</taxon>
        <taxon>Oceanospirillales</taxon>
        <taxon>Oceanospirillaceae</taxon>
        <taxon>Marinomonas</taxon>
    </lineage>
</organism>
<protein>
    <submittedName>
        <fullName evidence="1">Uncharacterized protein</fullName>
    </submittedName>
</protein>
<evidence type="ECO:0000313" key="2">
    <source>
        <dbReference type="Proteomes" id="UP000604161"/>
    </source>
</evidence>
<sequence length="51" mass="5893">MGNFMAVMNNHIAEAIDTNKAPKQERCNYQDNYYGDRICKVPTKGNKRKKS</sequence>
<gene>
    <name evidence="1" type="ORF">IF202_02430</name>
</gene>
<dbReference type="EMBL" id="JACYFC010000001">
    <property type="protein sequence ID" value="MBD5769897.1"/>
    <property type="molecule type" value="Genomic_DNA"/>
</dbReference>
<accession>A0ABR8NZG6</accession>
<name>A0ABR8NZG6_9GAMM</name>
<proteinExistence type="predicted"/>